<reference evidence="6" key="1">
    <citation type="submission" date="2021-01" db="EMBL/GenBank/DDBJ databases">
        <authorList>
            <person name="Corre E."/>
            <person name="Pelletier E."/>
            <person name="Niang G."/>
            <person name="Scheremetjew M."/>
            <person name="Finn R."/>
            <person name="Kale V."/>
            <person name="Holt S."/>
            <person name="Cochrane G."/>
            <person name="Meng A."/>
            <person name="Brown T."/>
            <person name="Cohen L."/>
        </authorList>
    </citation>
    <scope>NUCLEOTIDE SEQUENCE</scope>
    <source>
        <strain evidence="6">CCCM811</strain>
    </source>
</reference>
<dbReference type="PANTHER" id="PTHR45931:SF3">
    <property type="entry name" value="RING ZINC FINGER-CONTAINING PROTEIN"/>
    <property type="match status" value="1"/>
</dbReference>
<dbReference type="GO" id="GO:0005634">
    <property type="term" value="C:nucleus"/>
    <property type="evidence" value="ECO:0007669"/>
    <property type="project" value="TreeGrafter"/>
</dbReference>
<evidence type="ECO:0000259" key="5">
    <source>
        <dbReference type="PROSITE" id="PS50089"/>
    </source>
</evidence>
<dbReference type="GO" id="GO:0006511">
    <property type="term" value="P:ubiquitin-dependent protein catabolic process"/>
    <property type="evidence" value="ECO:0007669"/>
    <property type="project" value="TreeGrafter"/>
</dbReference>
<dbReference type="SUPFAM" id="SSF57850">
    <property type="entry name" value="RING/U-box"/>
    <property type="match status" value="1"/>
</dbReference>
<dbReference type="PROSITE" id="PS50089">
    <property type="entry name" value="ZF_RING_2"/>
    <property type="match status" value="1"/>
</dbReference>
<keyword evidence="3" id="KW-0862">Zinc</keyword>
<gene>
    <name evidence="6" type="ORF">LGLO00237_LOCUS7592</name>
    <name evidence="7" type="ORF">LGLO00237_LOCUS7594</name>
</gene>
<dbReference type="GO" id="GO:0008270">
    <property type="term" value="F:zinc ion binding"/>
    <property type="evidence" value="ECO:0007669"/>
    <property type="project" value="UniProtKB-KW"/>
</dbReference>
<evidence type="ECO:0000256" key="2">
    <source>
        <dbReference type="ARBA" id="ARBA00022771"/>
    </source>
</evidence>
<organism evidence="6">
    <name type="scientific">Lotharella globosa</name>
    <dbReference type="NCBI Taxonomy" id="91324"/>
    <lineage>
        <taxon>Eukaryota</taxon>
        <taxon>Sar</taxon>
        <taxon>Rhizaria</taxon>
        <taxon>Cercozoa</taxon>
        <taxon>Chlorarachniophyceae</taxon>
        <taxon>Lotharella</taxon>
    </lineage>
</organism>
<accession>A0A6V3K858</accession>
<dbReference type="InterPro" id="IPR051834">
    <property type="entry name" value="RING_finger_E3_ligase"/>
</dbReference>
<dbReference type="SMART" id="SM00184">
    <property type="entry name" value="RING"/>
    <property type="match status" value="1"/>
</dbReference>
<keyword evidence="2 4" id="KW-0863">Zinc-finger</keyword>
<dbReference type="GO" id="GO:0061630">
    <property type="term" value="F:ubiquitin protein ligase activity"/>
    <property type="evidence" value="ECO:0007669"/>
    <property type="project" value="TreeGrafter"/>
</dbReference>
<protein>
    <recommendedName>
        <fullName evidence="5">RING-type domain-containing protein</fullName>
    </recommendedName>
</protein>
<evidence type="ECO:0000313" key="6">
    <source>
        <dbReference type="EMBL" id="CAE0655560.1"/>
    </source>
</evidence>
<evidence type="ECO:0000256" key="3">
    <source>
        <dbReference type="ARBA" id="ARBA00022833"/>
    </source>
</evidence>
<proteinExistence type="predicted"/>
<dbReference type="EMBL" id="HBIV01010085">
    <property type="protein sequence ID" value="CAE0655560.1"/>
    <property type="molecule type" value="Transcribed_RNA"/>
</dbReference>
<dbReference type="PANTHER" id="PTHR45931">
    <property type="entry name" value="SI:CH211-59O9.10"/>
    <property type="match status" value="1"/>
</dbReference>
<dbReference type="InterPro" id="IPR013083">
    <property type="entry name" value="Znf_RING/FYVE/PHD"/>
</dbReference>
<evidence type="ECO:0000313" key="7">
    <source>
        <dbReference type="EMBL" id="CAE0655562.1"/>
    </source>
</evidence>
<dbReference type="AlphaFoldDB" id="A0A6V3K858"/>
<dbReference type="EMBL" id="HBIV01010087">
    <property type="protein sequence ID" value="CAE0655562.1"/>
    <property type="molecule type" value="Transcribed_RNA"/>
</dbReference>
<name>A0A6V3K858_9EUKA</name>
<sequence length="364" mass="37816">MANLPNGKIMRVQVPPGAQPGTRLRVTYLDKGPTDGSMKSGDSVRLLTRIGGKTHQLTPNTSETEGDQRLIWVPTDSKSPVPPFTITLASPSAARGAIITDGDSVVLLLARDPRSAVTVSPDGFVAVMSGKSPTPFTLHVDRQQETKKDAPPVSGTTTGPGAAGVVGAGIFGSLAAAAITQFAEDARRTSQRGGGAEHAMMAAAAAAMAPTVARAVDTRYGNNPLQLFNDLKTISGVMNGASRAAGQAAIHTANTPEGAALLQGMAAMALTNMNQAQQRGPSNVGVPRARTGPSAGMDRTAIEGYPTNVVKEGAPVENCIICLDDMAPGNTCRRLPCFHSFHKGCIDAWLARNSSCPICKRNVR</sequence>
<keyword evidence="1" id="KW-0479">Metal-binding</keyword>
<dbReference type="InterPro" id="IPR001841">
    <property type="entry name" value="Znf_RING"/>
</dbReference>
<evidence type="ECO:0000256" key="4">
    <source>
        <dbReference type="PROSITE-ProRule" id="PRU00175"/>
    </source>
</evidence>
<evidence type="ECO:0000256" key="1">
    <source>
        <dbReference type="ARBA" id="ARBA00022723"/>
    </source>
</evidence>
<dbReference type="Pfam" id="PF13639">
    <property type="entry name" value="zf-RING_2"/>
    <property type="match status" value="1"/>
</dbReference>
<feature type="domain" description="RING-type" evidence="5">
    <location>
        <begin position="319"/>
        <end position="360"/>
    </location>
</feature>
<dbReference type="Gene3D" id="3.30.40.10">
    <property type="entry name" value="Zinc/RING finger domain, C3HC4 (zinc finger)"/>
    <property type="match status" value="1"/>
</dbReference>